<keyword evidence="2 6" id="KW-0808">Transferase</keyword>
<comment type="caution">
    <text evidence="6">The sequence shown here is derived from an EMBL/GenBank/DDBJ whole genome shotgun (WGS) entry which is preliminary data.</text>
</comment>
<dbReference type="Gene3D" id="1.10.10.10">
    <property type="entry name" value="Winged helix-like DNA-binding domain superfamily/Winged helix DNA-binding domain"/>
    <property type="match status" value="1"/>
</dbReference>
<sequence>MNQPADALPHALQPYWDLTLASVQAEALQLALAEDLFETLASPCTPEALAQMRAWRPEATRHWLTLLWSMQLLDRSRDAAGEWLYTSSEVARCYLVSSSALDCGDAWRFRLASLRDFGAGLADSLRGQNRPAPLASGERWAAAARGHLAREQAAVTAPAACELVAQRRRTESAWRLLDLGGGPGLVAVGLAKAFPHMHGVVFELPEAADVAAQHIAEAGLASRLEARGGDLARDDIGTGYDLIWCSSVLHFVPELSACLAKLHAALKPGGELICVHAEIPDEPEAARRMLSYYLPLLWQGRRVTQAGELREALLAQGFEVCEAQPIALPMAPATALVARRRVK</sequence>
<dbReference type="InterPro" id="IPR001077">
    <property type="entry name" value="COMT_C"/>
</dbReference>
<evidence type="ECO:0000259" key="5">
    <source>
        <dbReference type="Pfam" id="PF08100"/>
    </source>
</evidence>
<dbReference type="InterPro" id="IPR029063">
    <property type="entry name" value="SAM-dependent_MTases_sf"/>
</dbReference>
<dbReference type="Pfam" id="PF08100">
    <property type="entry name" value="Dimerisation"/>
    <property type="match status" value="1"/>
</dbReference>
<dbReference type="Gene3D" id="3.40.50.150">
    <property type="entry name" value="Vaccinia Virus protein VP39"/>
    <property type="match status" value="1"/>
</dbReference>
<dbReference type="InterPro" id="IPR036388">
    <property type="entry name" value="WH-like_DNA-bd_sf"/>
</dbReference>
<protein>
    <submittedName>
        <fullName evidence="6">O-methyltransferase</fullName>
    </submittedName>
</protein>
<dbReference type="PANTHER" id="PTHR43712:SF2">
    <property type="entry name" value="O-METHYLTRANSFERASE CICE"/>
    <property type="match status" value="1"/>
</dbReference>
<dbReference type="SUPFAM" id="SSF53335">
    <property type="entry name" value="S-adenosyl-L-methionine-dependent methyltransferases"/>
    <property type="match status" value="1"/>
</dbReference>
<dbReference type="EMBL" id="DOTR01000034">
    <property type="protein sequence ID" value="HCA01962.1"/>
    <property type="molecule type" value="Genomic_DNA"/>
</dbReference>
<organism evidence="6">
    <name type="scientific">Halomonas campaniensis</name>
    <dbReference type="NCBI Taxonomy" id="213554"/>
    <lineage>
        <taxon>Bacteria</taxon>
        <taxon>Pseudomonadati</taxon>
        <taxon>Pseudomonadota</taxon>
        <taxon>Gammaproteobacteria</taxon>
        <taxon>Oceanospirillales</taxon>
        <taxon>Halomonadaceae</taxon>
        <taxon>Halomonas</taxon>
    </lineage>
</organism>
<dbReference type="AlphaFoldDB" id="A0A3D0KEF4"/>
<dbReference type="Pfam" id="PF00891">
    <property type="entry name" value="Methyltransf_2"/>
    <property type="match status" value="1"/>
</dbReference>
<feature type="domain" description="O-methyltransferase C-terminal" evidence="4">
    <location>
        <begin position="174"/>
        <end position="318"/>
    </location>
</feature>
<evidence type="ECO:0000256" key="3">
    <source>
        <dbReference type="ARBA" id="ARBA00022691"/>
    </source>
</evidence>
<feature type="domain" description="O-methyltransferase dimerisation" evidence="5">
    <location>
        <begin position="16"/>
        <end position="97"/>
    </location>
</feature>
<dbReference type="InterPro" id="IPR016461">
    <property type="entry name" value="COMT-like"/>
</dbReference>
<dbReference type="PROSITE" id="PS51683">
    <property type="entry name" value="SAM_OMT_II"/>
    <property type="match status" value="1"/>
</dbReference>
<dbReference type="InterPro" id="IPR012967">
    <property type="entry name" value="COMT_dimerisation"/>
</dbReference>
<dbReference type="PANTHER" id="PTHR43712">
    <property type="entry name" value="PUTATIVE (AFU_ORTHOLOGUE AFUA_4G14580)-RELATED"/>
    <property type="match status" value="1"/>
</dbReference>
<name>A0A3D0KEF4_9GAMM</name>
<evidence type="ECO:0000313" key="6">
    <source>
        <dbReference type="EMBL" id="HCA01962.1"/>
    </source>
</evidence>
<evidence type="ECO:0000256" key="2">
    <source>
        <dbReference type="ARBA" id="ARBA00022679"/>
    </source>
</evidence>
<dbReference type="GO" id="GO:0046983">
    <property type="term" value="F:protein dimerization activity"/>
    <property type="evidence" value="ECO:0007669"/>
    <property type="project" value="InterPro"/>
</dbReference>
<evidence type="ECO:0000256" key="1">
    <source>
        <dbReference type="ARBA" id="ARBA00022603"/>
    </source>
</evidence>
<reference evidence="6" key="1">
    <citation type="journal article" date="2018" name="Nat. Biotechnol.">
        <title>A standardized bacterial taxonomy based on genome phylogeny substantially revises the tree of life.</title>
        <authorList>
            <person name="Parks D.H."/>
            <person name="Chuvochina M."/>
            <person name="Waite D.W."/>
            <person name="Rinke C."/>
            <person name="Skarshewski A."/>
            <person name="Chaumeil P.A."/>
            <person name="Hugenholtz P."/>
        </authorList>
    </citation>
    <scope>NUCLEOTIDE SEQUENCE [LARGE SCALE GENOMIC DNA]</scope>
    <source>
        <strain evidence="6">UBA11284</strain>
    </source>
</reference>
<keyword evidence="1 6" id="KW-0489">Methyltransferase</keyword>
<proteinExistence type="predicted"/>
<dbReference type="GO" id="GO:0008171">
    <property type="term" value="F:O-methyltransferase activity"/>
    <property type="evidence" value="ECO:0007669"/>
    <property type="project" value="InterPro"/>
</dbReference>
<dbReference type="GO" id="GO:0032259">
    <property type="term" value="P:methylation"/>
    <property type="evidence" value="ECO:0007669"/>
    <property type="project" value="UniProtKB-KW"/>
</dbReference>
<accession>A0A3D0KEF4</accession>
<keyword evidence="3" id="KW-0949">S-adenosyl-L-methionine</keyword>
<gene>
    <name evidence="6" type="ORF">DEO68_07230</name>
</gene>
<evidence type="ECO:0000259" key="4">
    <source>
        <dbReference type="Pfam" id="PF00891"/>
    </source>
</evidence>